<gene>
    <name evidence="1" type="ORF">UFOVP783_43</name>
</gene>
<name>A0A6J5NTZ5_9CAUD</name>
<protein>
    <submittedName>
        <fullName evidence="1">Uncharacterized protein</fullName>
    </submittedName>
</protein>
<proteinExistence type="predicted"/>
<dbReference type="EMBL" id="LR796738">
    <property type="protein sequence ID" value="CAB4162413.1"/>
    <property type="molecule type" value="Genomic_DNA"/>
</dbReference>
<organism evidence="1">
    <name type="scientific">uncultured Caudovirales phage</name>
    <dbReference type="NCBI Taxonomy" id="2100421"/>
    <lineage>
        <taxon>Viruses</taxon>
        <taxon>Duplodnaviria</taxon>
        <taxon>Heunggongvirae</taxon>
        <taxon>Uroviricota</taxon>
        <taxon>Caudoviricetes</taxon>
        <taxon>Peduoviridae</taxon>
        <taxon>Maltschvirus</taxon>
        <taxon>Maltschvirus maltsch</taxon>
    </lineage>
</organism>
<accession>A0A6J5NTZ5</accession>
<sequence>MKVPYTQKELEEFAAEGRTVVLQFRNAGVIRWSAGVSEYIITPLPRKVSGLPFTLRGRATACTPGEHQEMIRRND</sequence>
<reference evidence="1" key="1">
    <citation type="submission" date="2020-04" db="EMBL/GenBank/DDBJ databases">
        <authorList>
            <person name="Chiriac C."/>
            <person name="Salcher M."/>
            <person name="Ghai R."/>
            <person name="Kavagutti S V."/>
        </authorList>
    </citation>
    <scope>NUCLEOTIDE SEQUENCE</scope>
</reference>
<evidence type="ECO:0000313" key="1">
    <source>
        <dbReference type="EMBL" id="CAB4162413.1"/>
    </source>
</evidence>